<keyword evidence="2" id="KW-1185">Reference proteome</keyword>
<dbReference type="RefSeq" id="WP_345120218.1">
    <property type="nucleotide sequence ID" value="NZ_BAABDI010000001.1"/>
</dbReference>
<proteinExistence type="predicted"/>
<reference evidence="2" key="1">
    <citation type="journal article" date="2019" name="Int. J. Syst. Evol. Microbiol.">
        <title>The Global Catalogue of Microorganisms (GCM) 10K type strain sequencing project: providing services to taxonomists for standard genome sequencing and annotation.</title>
        <authorList>
            <consortium name="The Broad Institute Genomics Platform"/>
            <consortium name="The Broad Institute Genome Sequencing Center for Infectious Disease"/>
            <person name="Wu L."/>
            <person name="Ma J."/>
        </authorList>
    </citation>
    <scope>NUCLEOTIDE SEQUENCE [LARGE SCALE GENOMIC DNA]</scope>
    <source>
        <strain evidence="2">JCM 17217</strain>
    </source>
</reference>
<gene>
    <name evidence="1" type="ORF">GCM10022407_03100</name>
</gene>
<name>A0ABP7P6E0_9BACT</name>
<dbReference type="EMBL" id="BAABDI010000001">
    <property type="protein sequence ID" value="GAA3959341.1"/>
    <property type="molecule type" value="Genomic_DNA"/>
</dbReference>
<protein>
    <submittedName>
        <fullName evidence="1">Uncharacterized protein</fullName>
    </submittedName>
</protein>
<dbReference type="Proteomes" id="UP001501556">
    <property type="component" value="Unassembled WGS sequence"/>
</dbReference>
<evidence type="ECO:0000313" key="1">
    <source>
        <dbReference type="EMBL" id="GAA3959341.1"/>
    </source>
</evidence>
<evidence type="ECO:0000313" key="2">
    <source>
        <dbReference type="Proteomes" id="UP001501556"/>
    </source>
</evidence>
<accession>A0ABP7P6E0</accession>
<comment type="caution">
    <text evidence="1">The sequence shown here is derived from an EMBL/GenBank/DDBJ whole genome shotgun (WGS) entry which is preliminary data.</text>
</comment>
<organism evidence="1 2">
    <name type="scientific">Hymenobacter antarcticus</name>
    <dbReference type="NCBI Taxonomy" id="486270"/>
    <lineage>
        <taxon>Bacteria</taxon>
        <taxon>Pseudomonadati</taxon>
        <taxon>Bacteroidota</taxon>
        <taxon>Cytophagia</taxon>
        <taxon>Cytophagales</taxon>
        <taxon>Hymenobacteraceae</taxon>
        <taxon>Hymenobacter</taxon>
    </lineage>
</organism>
<sequence>MPATIAPSLAQVAAACFPVPGAHFTGYAFAQGRRYNCQYDVPSPHTGAVVAHFRGTGATPFDAIAAAIQLFHASAHAFPIF</sequence>